<evidence type="ECO:0000313" key="2">
    <source>
        <dbReference type="Proteomes" id="UP000283786"/>
    </source>
</evidence>
<dbReference type="KEGG" id="palw:PSAL_005770"/>
<dbReference type="Proteomes" id="UP000283786">
    <property type="component" value="Chromosome"/>
</dbReference>
<dbReference type="PROSITE" id="PS50943">
    <property type="entry name" value="HTH_CROC1"/>
    <property type="match status" value="1"/>
</dbReference>
<dbReference type="SUPFAM" id="SSF47413">
    <property type="entry name" value="lambda repressor-like DNA-binding domains"/>
    <property type="match status" value="1"/>
</dbReference>
<evidence type="ECO:0000313" key="1">
    <source>
        <dbReference type="EMBL" id="QPM89361.1"/>
    </source>
</evidence>
<dbReference type="InterPro" id="IPR039418">
    <property type="entry name" value="LexA-like"/>
</dbReference>
<dbReference type="OrthoDB" id="9792157at2"/>
<organism evidence="1 2">
    <name type="scientific">Pseudooceanicola algae</name>
    <dbReference type="NCBI Taxonomy" id="1537215"/>
    <lineage>
        <taxon>Bacteria</taxon>
        <taxon>Pseudomonadati</taxon>
        <taxon>Pseudomonadota</taxon>
        <taxon>Alphaproteobacteria</taxon>
        <taxon>Rhodobacterales</taxon>
        <taxon>Paracoccaceae</taxon>
        <taxon>Pseudooceanicola</taxon>
    </lineage>
</organism>
<dbReference type="InterPro" id="IPR015927">
    <property type="entry name" value="Peptidase_S24_S26A/B/C"/>
</dbReference>
<dbReference type="SUPFAM" id="SSF51306">
    <property type="entry name" value="LexA/Signal peptidase"/>
    <property type="match status" value="1"/>
</dbReference>
<dbReference type="AlphaFoldDB" id="A0A418SDR1"/>
<reference evidence="1 2" key="1">
    <citation type="submission" date="2020-08" db="EMBL/GenBank/DDBJ databases">
        <title>Genome sequence of Rhodobacteraceae bacterium Lw-13e.</title>
        <authorList>
            <person name="Poehlein A."/>
            <person name="Wolter L."/>
            <person name="Daniel R."/>
            <person name="Brinkhoff T."/>
        </authorList>
    </citation>
    <scope>NUCLEOTIDE SEQUENCE [LARGE SCALE GENOMIC DNA]</scope>
    <source>
        <strain evidence="1 2">Lw-13e</strain>
    </source>
</reference>
<dbReference type="RefSeq" id="WP_119840310.1">
    <property type="nucleotide sequence ID" value="NZ_CP060436.1"/>
</dbReference>
<dbReference type="Gene3D" id="2.10.109.10">
    <property type="entry name" value="Umud Fragment, subunit A"/>
    <property type="match status" value="1"/>
</dbReference>
<gene>
    <name evidence="1" type="ORF">PSAL_005770</name>
</gene>
<dbReference type="SMART" id="SM00530">
    <property type="entry name" value="HTH_XRE"/>
    <property type="match status" value="1"/>
</dbReference>
<name>A0A418SDR1_9RHOB</name>
<dbReference type="InterPro" id="IPR001387">
    <property type="entry name" value="Cro/C1-type_HTH"/>
</dbReference>
<dbReference type="EMBL" id="CP060436">
    <property type="protein sequence ID" value="QPM89361.1"/>
    <property type="molecule type" value="Genomic_DNA"/>
</dbReference>
<keyword evidence="2" id="KW-1185">Reference proteome</keyword>
<dbReference type="InterPro" id="IPR010982">
    <property type="entry name" value="Lambda_DNA-bd_dom_sf"/>
</dbReference>
<dbReference type="Pfam" id="PF00717">
    <property type="entry name" value="Peptidase_S24"/>
    <property type="match status" value="1"/>
</dbReference>
<accession>A0A418SDR1</accession>
<sequence length="261" mass="28230">MAPLIGIYSYISKDYFPIADFVPSAQYRAVSDDPFIIGLRAIFAERPDLKPATVSTEAGLDKSAIRKMLDGSVKSPKISNAVKIASILGTTIEEIVGDPQTVWIEKPHASLAGNVGAGAQVPVFEAYPNGSGPKVPLPPGLKRTDVIAVRIEGDSMEPVYSAGDLLFYHRETADGVPAESIGHRCVCEDANGMGWVKQIKLGSQPGLYNLVSLNPGATNMHDVELKWAARVLLHWPAELVAPFEHGQSQYQHQITSENQSR</sequence>
<proteinExistence type="predicted"/>
<dbReference type="Gene3D" id="1.10.260.40">
    <property type="entry name" value="lambda repressor-like DNA-binding domains"/>
    <property type="match status" value="1"/>
</dbReference>
<protein>
    <submittedName>
        <fullName evidence="1">Uncharacterized protein</fullName>
    </submittedName>
</protein>
<dbReference type="InterPro" id="IPR036286">
    <property type="entry name" value="LexA/Signal_pep-like_sf"/>
</dbReference>
<dbReference type="CDD" id="cd06529">
    <property type="entry name" value="S24_LexA-like"/>
    <property type="match status" value="1"/>
</dbReference>
<dbReference type="GO" id="GO:0003677">
    <property type="term" value="F:DNA binding"/>
    <property type="evidence" value="ECO:0007669"/>
    <property type="project" value="InterPro"/>
</dbReference>